<proteinExistence type="predicted"/>
<dbReference type="Proteomes" id="UP000743001">
    <property type="component" value="Unassembled WGS sequence"/>
</dbReference>
<reference evidence="2 3" key="1">
    <citation type="submission" date="2021-06" db="EMBL/GenBank/DDBJ databases">
        <authorList>
            <person name="Sun Q."/>
            <person name="Li D."/>
        </authorList>
    </citation>
    <scope>NUCLEOTIDE SEQUENCE [LARGE SCALE GENOMIC DNA]</scope>
    <source>
        <strain evidence="2 3">MSJ-6</strain>
    </source>
</reference>
<protein>
    <recommendedName>
        <fullName evidence="4">Sporulation protein YjcZ</fullName>
    </recommendedName>
</protein>
<organism evidence="2 3">
    <name type="scientific">Paenibacillus brevis</name>
    <dbReference type="NCBI Taxonomy" id="2841508"/>
    <lineage>
        <taxon>Bacteria</taxon>
        <taxon>Bacillati</taxon>
        <taxon>Bacillota</taxon>
        <taxon>Bacilli</taxon>
        <taxon>Bacillales</taxon>
        <taxon>Paenibacillaceae</taxon>
        <taxon>Paenibacillus</taxon>
    </lineage>
</organism>
<gene>
    <name evidence="2" type="ORF">KQJ23_09375</name>
</gene>
<dbReference type="EMBL" id="JAHLQJ010000007">
    <property type="protein sequence ID" value="MBU5672030.1"/>
    <property type="molecule type" value="Genomic_DNA"/>
</dbReference>
<sequence length="51" mass="5160">MDRYGRSGLDSGVNFGSAAPSGCSQSAAPPSLSGRICVLFSVMVIIAVLIT</sequence>
<dbReference type="RefSeq" id="WP_216478579.1">
    <property type="nucleotide sequence ID" value="NZ_JAHLQJ010000007.1"/>
</dbReference>
<keyword evidence="1" id="KW-0812">Transmembrane</keyword>
<evidence type="ECO:0008006" key="4">
    <source>
        <dbReference type="Google" id="ProtNLM"/>
    </source>
</evidence>
<name>A0ABS6FSE1_9BACL</name>
<keyword evidence="3" id="KW-1185">Reference proteome</keyword>
<accession>A0ABS6FSE1</accession>
<evidence type="ECO:0000313" key="3">
    <source>
        <dbReference type="Proteomes" id="UP000743001"/>
    </source>
</evidence>
<evidence type="ECO:0000256" key="1">
    <source>
        <dbReference type="SAM" id="Phobius"/>
    </source>
</evidence>
<feature type="transmembrane region" description="Helical" evidence="1">
    <location>
        <begin position="32"/>
        <end position="50"/>
    </location>
</feature>
<keyword evidence="1" id="KW-0472">Membrane</keyword>
<comment type="caution">
    <text evidence="2">The sequence shown here is derived from an EMBL/GenBank/DDBJ whole genome shotgun (WGS) entry which is preliminary data.</text>
</comment>
<keyword evidence="1" id="KW-1133">Transmembrane helix</keyword>
<evidence type="ECO:0000313" key="2">
    <source>
        <dbReference type="EMBL" id="MBU5672030.1"/>
    </source>
</evidence>